<keyword evidence="8" id="KW-0739">Sodium transport</keyword>
<evidence type="ECO:0000256" key="5">
    <source>
        <dbReference type="ARBA" id="ARBA00023053"/>
    </source>
</evidence>
<feature type="transmembrane region" description="Helical" evidence="12">
    <location>
        <begin position="333"/>
        <end position="354"/>
    </location>
</feature>
<keyword evidence="6" id="KW-0406">Ion transport</keyword>
<dbReference type="GO" id="GO:0098719">
    <property type="term" value="P:sodium ion import across plasma membrane"/>
    <property type="evidence" value="ECO:0007669"/>
    <property type="project" value="TreeGrafter"/>
</dbReference>
<keyword evidence="4 12" id="KW-1133">Transmembrane helix</keyword>
<dbReference type="GO" id="GO:0051453">
    <property type="term" value="P:regulation of intracellular pH"/>
    <property type="evidence" value="ECO:0007669"/>
    <property type="project" value="TreeGrafter"/>
</dbReference>
<name>A0A8J4FHE6_9CHLO</name>
<accession>A0A8J4FHE6</accession>
<dbReference type="EMBL" id="BNCP01000002">
    <property type="protein sequence ID" value="GIL70961.1"/>
    <property type="molecule type" value="Genomic_DNA"/>
</dbReference>
<keyword evidence="16" id="KW-1185">Reference proteome</keyword>
<gene>
    <name evidence="14" type="ORF">Vretifemale_1624</name>
    <name evidence="15" type="ORF">Vretimale_4059</name>
</gene>
<feature type="region of interest" description="Disordered" evidence="11">
    <location>
        <begin position="668"/>
        <end position="696"/>
    </location>
</feature>
<dbReference type="GO" id="GO:0005886">
    <property type="term" value="C:plasma membrane"/>
    <property type="evidence" value="ECO:0007669"/>
    <property type="project" value="TreeGrafter"/>
</dbReference>
<protein>
    <recommendedName>
        <fullName evidence="13">Cation/H+ exchanger transmembrane domain-containing protein</fullName>
    </recommendedName>
</protein>
<organism evidence="14 16">
    <name type="scientific">Volvox reticuliferus</name>
    <dbReference type="NCBI Taxonomy" id="1737510"/>
    <lineage>
        <taxon>Eukaryota</taxon>
        <taxon>Viridiplantae</taxon>
        <taxon>Chlorophyta</taxon>
        <taxon>core chlorophytes</taxon>
        <taxon>Chlorophyceae</taxon>
        <taxon>CS clade</taxon>
        <taxon>Chlamydomonadales</taxon>
        <taxon>Volvocaceae</taxon>
        <taxon>Volvox</taxon>
    </lineage>
</organism>
<dbReference type="EMBL" id="BNCQ01000005">
    <property type="protein sequence ID" value="GIL98678.1"/>
    <property type="molecule type" value="Genomic_DNA"/>
</dbReference>
<evidence type="ECO:0000256" key="6">
    <source>
        <dbReference type="ARBA" id="ARBA00023065"/>
    </source>
</evidence>
<feature type="transmembrane region" description="Helical" evidence="12">
    <location>
        <begin position="12"/>
        <end position="28"/>
    </location>
</feature>
<sequence length="731" mass="76964">MDPTAASALSKSAFLFILLIAVLLGCGIRRTGFKWATEGSVALLLGMSTGGAMFLYAWLLDPQHRVPRRLVAFDEDVFFQVLLPPIIFSAGFSIKKKLFFRNFMTVMLLGVGGTIFTAVVLAAGSFKLMVAAGLPRHGLLRTSLALGSVLSCTDSVAALQLLHKDKERVPLLYSLLFGEGVVNDATAIVLLGAITNLPNGSDEEDNLNPGALGRLALRFSRLFALSTALGLGVGLMSAIIVRWFLRRPGGTGVGPRAAHTTAPCRAQPHNSPFRPNPDMEVLAVALLGLLAYFLAEALELSAVLSVFFCGIAMSHYTWHNLVPAAKMITRHGFHVISAGCEVVLLVAAGLDVWATSAWWRPDPGPHPERSLRSSLELAGGLMVLLAVTRAAVIFPLCWVANRVWRRRDPVSQEGAAVLWWGGIPRGAITLALGYHCFYQEAAYRPEQQVVISAVIFVVVATTVGLGAVTQPVMQVLMPLSSTPFREPPLLRHPPPERRGPSGGTGGEGDVMDVADMPPTKLPPGSAREAAGAAVTVAAECCVPGEPIRGLGKGGRLSDQGSGGAGAYAGGSQGHDGQRPLLRGGGNGADSVKCSREGAASMLVERRCTREAAATAVDTNALLWLGEVPGMPYSNTGDGDGVAGHRFSFGEAAIGTDTGIDGWGLDRDSGSGLLPGRTSGHAGEGAFGEEEEDGEGAASTWVHRQWRRLDAKWLQPLFGGSRADPPGGGGFV</sequence>
<dbReference type="InterPro" id="IPR018422">
    <property type="entry name" value="Cation/H_exchanger_CPA1"/>
</dbReference>
<keyword evidence="2" id="KW-0813">Transport</keyword>
<comment type="caution">
    <text evidence="14">The sequence shown here is derived from an EMBL/GenBank/DDBJ whole genome shotgun (WGS) entry which is preliminary data.</text>
</comment>
<feature type="transmembrane region" description="Helical" evidence="12">
    <location>
        <begin position="449"/>
        <end position="468"/>
    </location>
</feature>
<feature type="transmembrane region" description="Helical" evidence="12">
    <location>
        <begin position="222"/>
        <end position="245"/>
    </location>
</feature>
<evidence type="ECO:0000259" key="13">
    <source>
        <dbReference type="Pfam" id="PF00999"/>
    </source>
</evidence>
<evidence type="ECO:0000256" key="12">
    <source>
        <dbReference type="SAM" id="Phobius"/>
    </source>
</evidence>
<feature type="region of interest" description="Disordered" evidence="11">
    <location>
        <begin position="484"/>
        <end position="513"/>
    </location>
</feature>
<keyword evidence="5" id="KW-0915">Sodium</keyword>
<evidence type="ECO:0000313" key="14">
    <source>
        <dbReference type="EMBL" id="GIL70961.1"/>
    </source>
</evidence>
<dbReference type="PANTHER" id="PTHR10110:SF197">
    <property type="entry name" value="SODIUM_HYDROGEN EXCHANGER"/>
    <property type="match status" value="1"/>
</dbReference>
<dbReference type="AlphaFoldDB" id="A0A8J4FHE6"/>
<evidence type="ECO:0000313" key="15">
    <source>
        <dbReference type="EMBL" id="GIL98678.1"/>
    </source>
</evidence>
<feature type="transmembrane region" description="Helical" evidence="12">
    <location>
        <begin position="40"/>
        <end position="57"/>
    </location>
</feature>
<dbReference type="OrthoDB" id="196264at2759"/>
<dbReference type="Gene3D" id="6.10.140.1330">
    <property type="match status" value="1"/>
</dbReference>
<dbReference type="InterPro" id="IPR006153">
    <property type="entry name" value="Cation/H_exchanger_TM"/>
</dbReference>
<evidence type="ECO:0000256" key="7">
    <source>
        <dbReference type="ARBA" id="ARBA00023136"/>
    </source>
</evidence>
<dbReference type="Proteomes" id="UP000747110">
    <property type="component" value="Unassembled WGS sequence"/>
</dbReference>
<evidence type="ECO:0000256" key="9">
    <source>
        <dbReference type="ARBA" id="ARBA00047524"/>
    </source>
</evidence>
<dbReference type="Proteomes" id="UP000722791">
    <property type="component" value="Unassembled WGS sequence"/>
</dbReference>
<evidence type="ECO:0000256" key="10">
    <source>
        <dbReference type="ARBA" id="ARBA00047912"/>
    </source>
</evidence>
<evidence type="ECO:0000256" key="11">
    <source>
        <dbReference type="SAM" id="MobiDB-lite"/>
    </source>
</evidence>
<evidence type="ECO:0000256" key="1">
    <source>
        <dbReference type="ARBA" id="ARBA00004141"/>
    </source>
</evidence>
<feature type="transmembrane region" description="Helical" evidence="12">
    <location>
        <begin position="375"/>
        <end position="396"/>
    </location>
</feature>
<feature type="compositionally biased region" description="Gly residues" evidence="11">
    <location>
        <begin position="550"/>
        <end position="573"/>
    </location>
</feature>
<evidence type="ECO:0000256" key="3">
    <source>
        <dbReference type="ARBA" id="ARBA00022692"/>
    </source>
</evidence>
<feature type="transmembrane region" description="Helical" evidence="12">
    <location>
        <begin position="77"/>
        <end position="94"/>
    </location>
</feature>
<dbReference type="InterPro" id="IPR004709">
    <property type="entry name" value="NaH_exchanger"/>
</dbReference>
<comment type="subcellular location">
    <subcellularLocation>
        <location evidence="1">Membrane</location>
        <topology evidence="1">Multi-pass membrane protein</topology>
    </subcellularLocation>
</comment>
<dbReference type="PANTHER" id="PTHR10110">
    <property type="entry name" value="SODIUM/HYDROGEN EXCHANGER"/>
    <property type="match status" value="1"/>
</dbReference>
<evidence type="ECO:0000313" key="16">
    <source>
        <dbReference type="Proteomes" id="UP000747110"/>
    </source>
</evidence>
<keyword evidence="7 12" id="KW-0472">Membrane</keyword>
<dbReference type="GO" id="GO:0015385">
    <property type="term" value="F:sodium:proton antiporter activity"/>
    <property type="evidence" value="ECO:0007669"/>
    <property type="project" value="InterPro"/>
</dbReference>
<keyword evidence="3 12" id="KW-0812">Transmembrane</keyword>
<feature type="transmembrane region" description="Helical" evidence="12">
    <location>
        <begin position="106"/>
        <end position="126"/>
    </location>
</feature>
<dbReference type="PRINTS" id="PR01084">
    <property type="entry name" value="NAHEXCHNGR"/>
</dbReference>
<evidence type="ECO:0000256" key="4">
    <source>
        <dbReference type="ARBA" id="ARBA00022989"/>
    </source>
</evidence>
<comment type="catalytic activity">
    <reaction evidence="10">
        <text>K(+)(in) + H(+)(out) = K(+)(out) + H(+)(in)</text>
        <dbReference type="Rhea" id="RHEA:29467"/>
        <dbReference type="ChEBI" id="CHEBI:15378"/>
        <dbReference type="ChEBI" id="CHEBI:29103"/>
    </reaction>
</comment>
<dbReference type="GO" id="GO:0015386">
    <property type="term" value="F:potassium:proton antiporter activity"/>
    <property type="evidence" value="ECO:0007669"/>
    <property type="project" value="TreeGrafter"/>
</dbReference>
<proteinExistence type="predicted"/>
<comment type="catalytic activity">
    <reaction evidence="9">
        <text>Na(+)(in) + H(+)(out) = Na(+)(out) + H(+)(in)</text>
        <dbReference type="Rhea" id="RHEA:29419"/>
        <dbReference type="ChEBI" id="CHEBI:15378"/>
        <dbReference type="ChEBI" id="CHEBI:29101"/>
    </reaction>
</comment>
<feature type="region of interest" description="Disordered" evidence="11">
    <location>
        <begin position="548"/>
        <end position="591"/>
    </location>
</feature>
<evidence type="ECO:0000256" key="2">
    <source>
        <dbReference type="ARBA" id="ARBA00022448"/>
    </source>
</evidence>
<evidence type="ECO:0000256" key="8">
    <source>
        <dbReference type="ARBA" id="ARBA00023201"/>
    </source>
</evidence>
<feature type="transmembrane region" description="Helical" evidence="12">
    <location>
        <begin position="281"/>
        <end position="313"/>
    </location>
</feature>
<dbReference type="Pfam" id="PF00999">
    <property type="entry name" value="Na_H_Exchanger"/>
    <property type="match status" value="1"/>
</dbReference>
<feature type="domain" description="Cation/H+ exchanger transmembrane" evidence="13">
    <location>
        <begin position="36"/>
        <end position="474"/>
    </location>
</feature>
<reference evidence="14" key="1">
    <citation type="journal article" date="2021" name="Proc. Natl. Acad. Sci. U.S.A.">
        <title>Three genomes in the algal genus Volvox reveal the fate of a haploid sex-determining region after a transition to homothallism.</title>
        <authorList>
            <person name="Yamamoto K."/>
            <person name="Hamaji T."/>
            <person name="Kawai-Toyooka H."/>
            <person name="Matsuzaki R."/>
            <person name="Takahashi F."/>
            <person name="Nishimura Y."/>
            <person name="Kawachi M."/>
            <person name="Noguchi H."/>
            <person name="Minakuchi Y."/>
            <person name="Umen J.G."/>
            <person name="Toyoda A."/>
            <person name="Nozaki H."/>
        </authorList>
    </citation>
    <scope>NUCLEOTIDE SEQUENCE</scope>
    <source>
        <strain evidence="15">NIES-3785</strain>
        <strain evidence="14">NIES-3786</strain>
    </source>
</reference>